<protein>
    <submittedName>
        <fullName evidence="2">Heavy metal transport/detoxification protein</fullName>
    </submittedName>
</protein>
<evidence type="ECO:0000259" key="1">
    <source>
        <dbReference type="PROSITE" id="PS50846"/>
    </source>
</evidence>
<dbReference type="EMBL" id="CAGS01000358">
    <property type="protein sequence ID" value="CCF84920.1"/>
    <property type="molecule type" value="Genomic_DNA"/>
</dbReference>
<comment type="caution">
    <text evidence="2">The sequence shown here is derived from an EMBL/GenBank/DDBJ whole genome shotgun (WGS) entry which is preliminary data.</text>
</comment>
<sequence>MVPGVRHINVDLATKVVTVEADESVPDTQLRAGIEEAGYDITD</sequence>
<name>I4EJQ8_9BACT</name>
<dbReference type="SUPFAM" id="SSF55008">
    <property type="entry name" value="HMA, heavy metal-associated domain"/>
    <property type="match status" value="1"/>
</dbReference>
<gene>
    <name evidence="2" type="ORF">NITHO_4200003</name>
</gene>
<dbReference type="InterPro" id="IPR036163">
    <property type="entry name" value="HMA_dom_sf"/>
</dbReference>
<evidence type="ECO:0000313" key="2">
    <source>
        <dbReference type="EMBL" id="CCF84920.1"/>
    </source>
</evidence>
<dbReference type="PROSITE" id="PS50846">
    <property type="entry name" value="HMA_2"/>
    <property type="match status" value="1"/>
</dbReference>
<dbReference type="Pfam" id="PF00403">
    <property type="entry name" value="HMA"/>
    <property type="match status" value="1"/>
</dbReference>
<keyword evidence="3" id="KW-1185">Reference proteome</keyword>
<dbReference type="AlphaFoldDB" id="I4EJQ8"/>
<dbReference type="Proteomes" id="UP000004221">
    <property type="component" value="Unassembled WGS sequence"/>
</dbReference>
<dbReference type="CDD" id="cd00371">
    <property type="entry name" value="HMA"/>
    <property type="match status" value="1"/>
</dbReference>
<organism evidence="2 3">
    <name type="scientific">Nitrolancea hollandica Lb</name>
    <dbReference type="NCBI Taxonomy" id="1129897"/>
    <lineage>
        <taxon>Bacteria</taxon>
        <taxon>Pseudomonadati</taxon>
        <taxon>Thermomicrobiota</taxon>
        <taxon>Thermomicrobia</taxon>
        <taxon>Sphaerobacterales</taxon>
        <taxon>Sphaerobacterineae</taxon>
        <taxon>Sphaerobacteraceae</taxon>
        <taxon>Nitrolancea</taxon>
    </lineage>
</organism>
<reference evidence="2 3" key="1">
    <citation type="journal article" date="2012" name="ISME J.">
        <title>Nitrification expanded: discovery, physiology and genomics of a nitrite-oxidizing bacterium from the phylum Chloroflexi.</title>
        <authorList>
            <person name="Sorokin D.Y."/>
            <person name="Lucker S."/>
            <person name="Vejmelkova D."/>
            <person name="Kostrikina N.A."/>
            <person name="Kleerebezem R."/>
            <person name="Rijpstra W.I."/>
            <person name="Damste J.S."/>
            <person name="Le Paslier D."/>
            <person name="Muyzer G."/>
            <person name="Wagner M."/>
            <person name="van Loosdrecht M.C."/>
            <person name="Daims H."/>
        </authorList>
    </citation>
    <scope>NUCLEOTIDE SEQUENCE [LARGE SCALE GENOMIC DNA]</scope>
    <source>
        <strain evidence="3">none</strain>
    </source>
</reference>
<dbReference type="GO" id="GO:0046872">
    <property type="term" value="F:metal ion binding"/>
    <property type="evidence" value="ECO:0007669"/>
    <property type="project" value="InterPro"/>
</dbReference>
<evidence type="ECO:0000313" key="3">
    <source>
        <dbReference type="Proteomes" id="UP000004221"/>
    </source>
</evidence>
<accession>I4EJQ8</accession>
<dbReference type="InterPro" id="IPR006121">
    <property type="entry name" value="HMA_dom"/>
</dbReference>
<proteinExistence type="predicted"/>
<feature type="domain" description="HMA" evidence="1">
    <location>
        <begin position="1"/>
        <end position="42"/>
    </location>
</feature>
<dbReference type="Gene3D" id="3.30.70.100">
    <property type="match status" value="1"/>
</dbReference>